<dbReference type="AlphaFoldDB" id="A0A3S2MQE0"/>
<keyword evidence="3" id="KW-1185">Reference proteome</keyword>
<gene>
    <name evidence="2" type="ORF">OJAV_G00056170</name>
</gene>
<proteinExistence type="predicted"/>
<evidence type="ECO:0000256" key="1">
    <source>
        <dbReference type="SAM" id="MobiDB-lite"/>
    </source>
</evidence>
<feature type="region of interest" description="Disordered" evidence="1">
    <location>
        <begin position="48"/>
        <end position="123"/>
    </location>
</feature>
<organism evidence="2 3">
    <name type="scientific">Oryzias javanicus</name>
    <name type="common">Javanese ricefish</name>
    <name type="synonym">Aplocheilus javanicus</name>
    <dbReference type="NCBI Taxonomy" id="123683"/>
    <lineage>
        <taxon>Eukaryota</taxon>
        <taxon>Metazoa</taxon>
        <taxon>Chordata</taxon>
        <taxon>Craniata</taxon>
        <taxon>Vertebrata</taxon>
        <taxon>Euteleostomi</taxon>
        <taxon>Actinopterygii</taxon>
        <taxon>Neopterygii</taxon>
        <taxon>Teleostei</taxon>
        <taxon>Neoteleostei</taxon>
        <taxon>Acanthomorphata</taxon>
        <taxon>Ovalentaria</taxon>
        <taxon>Atherinomorphae</taxon>
        <taxon>Beloniformes</taxon>
        <taxon>Adrianichthyidae</taxon>
        <taxon>Oryziinae</taxon>
        <taxon>Oryzias</taxon>
    </lineage>
</organism>
<accession>A0A3S2MQE0</accession>
<name>A0A3S2MQE0_ORYJA</name>
<evidence type="ECO:0000313" key="3">
    <source>
        <dbReference type="Proteomes" id="UP000283210"/>
    </source>
</evidence>
<feature type="compositionally biased region" description="Basic and acidic residues" evidence="1">
    <location>
        <begin position="58"/>
        <end position="68"/>
    </location>
</feature>
<sequence>MCFPEGELYQSLPDCAYARGLSASGRALRAGPLFLVLKRRLQQDARCVQVRHGHPKTTKNDIYFKQEEGSPPPTTGGRHIQRNGLPSSINRVKEEQRISLNQNGLMPSHENRRTSVFAPPQRF</sequence>
<reference evidence="2 3" key="2">
    <citation type="submission" date="2019-01" db="EMBL/GenBank/DDBJ databases">
        <title>A chromosome length genome reference of the Java medaka (oryzias javanicus).</title>
        <authorList>
            <person name="Herpin A."/>
            <person name="Takehana Y."/>
            <person name="Naruse K."/>
            <person name="Ansai S."/>
            <person name="Kawaguchi M."/>
        </authorList>
    </citation>
    <scope>NUCLEOTIDE SEQUENCE [LARGE SCALE GENOMIC DNA]</scope>
    <source>
        <strain evidence="2">RS831</strain>
        <tissue evidence="2">Whole body</tissue>
    </source>
</reference>
<reference evidence="2 3" key="1">
    <citation type="submission" date="2018-11" db="EMBL/GenBank/DDBJ databases">
        <authorList>
            <person name="Lopez-Roques C."/>
            <person name="Donnadieu C."/>
            <person name="Bouchez O."/>
            <person name="Klopp C."/>
            <person name="Cabau C."/>
            <person name="Zahm M."/>
        </authorList>
    </citation>
    <scope>NUCLEOTIDE SEQUENCE [LARGE SCALE GENOMIC DNA]</scope>
    <source>
        <strain evidence="2">RS831</strain>
        <tissue evidence="2">Whole body</tissue>
    </source>
</reference>
<protein>
    <submittedName>
        <fullName evidence="2">Uncharacterized protein</fullName>
    </submittedName>
</protein>
<dbReference type="Proteomes" id="UP000283210">
    <property type="component" value="Chromosome 6"/>
</dbReference>
<dbReference type="EMBL" id="CM012442">
    <property type="protein sequence ID" value="RVE71833.1"/>
    <property type="molecule type" value="Genomic_DNA"/>
</dbReference>
<evidence type="ECO:0000313" key="2">
    <source>
        <dbReference type="EMBL" id="RVE71833.1"/>
    </source>
</evidence>